<name>A0A5K3EYS9_MESCO</name>
<dbReference type="AlphaFoldDB" id="A0A5K3EYS9"/>
<dbReference type="WBParaSite" id="MCU_003637-RA">
    <property type="protein sequence ID" value="MCU_003637-RA"/>
    <property type="gene ID" value="MCU_003637"/>
</dbReference>
<protein>
    <submittedName>
        <fullName evidence="2">Uncharacterized protein</fullName>
    </submittedName>
</protein>
<organism evidence="2">
    <name type="scientific">Mesocestoides corti</name>
    <name type="common">Flatworm</name>
    <dbReference type="NCBI Taxonomy" id="53468"/>
    <lineage>
        <taxon>Eukaryota</taxon>
        <taxon>Metazoa</taxon>
        <taxon>Spiralia</taxon>
        <taxon>Lophotrochozoa</taxon>
        <taxon>Platyhelminthes</taxon>
        <taxon>Cestoda</taxon>
        <taxon>Eucestoda</taxon>
        <taxon>Cyclophyllidea</taxon>
        <taxon>Mesocestoididae</taxon>
        <taxon>Mesocestoides</taxon>
    </lineage>
</organism>
<reference evidence="2" key="1">
    <citation type="submission" date="2019-11" db="UniProtKB">
        <authorList>
            <consortium name="WormBaseParasite"/>
        </authorList>
    </citation>
    <scope>IDENTIFICATION</scope>
</reference>
<evidence type="ECO:0000313" key="2">
    <source>
        <dbReference type="WBParaSite" id="MCU_003637-RA"/>
    </source>
</evidence>
<proteinExistence type="predicted"/>
<evidence type="ECO:0000256" key="1">
    <source>
        <dbReference type="SAM" id="MobiDB-lite"/>
    </source>
</evidence>
<accession>A0A5K3EYS9</accession>
<feature type="region of interest" description="Disordered" evidence="1">
    <location>
        <begin position="1"/>
        <end position="51"/>
    </location>
</feature>
<sequence length="116" mass="12984">MQFTSREFECGGGERRLPLKEVDTPPPSSPFFTSSPRHGAPRCWEGGEEGRPCPHLPPTALRAHARRRANADLPPQQPSWALANYYRAYAFPPRAITASGWRCPQGRSCKINEPLQ</sequence>
<feature type="compositionally biased region" description="Basic and acidic residues" evidence="1">
    <location>
        <begin position="1"/>
        <end position="23"/>
    </location>
</feature>